<evidence type="ECO:0000256" key="1">
    <source>
        <dbReference type="ARBA" id="ARBA00022737"/>
    </source>
</evidence>
<dbReference type="Gene3D" id="2.130.10.10">
    <property type="entry name" value="YVTN repeat-like/Quinoprotein amine dehydrogenase"/>
    <property type="match status" value="3"/>
</dbReference>
<dbReference type="CDD" id="cd15482">
    <property type="entry name" value="Sialidase_non-viral"/>
    <property type="match status" value="2"/>
</dbReference>
<keyword evidence="2" id="KW-0732">Signal</keyword>
<dbReference type="InterPro" id="IPR015943">
    <property type="entry name" value="WD40/YVTN_repeat-like_dom_sf"/>
</dbReference>
<dbReference type="PROSITE" id="PS51257">
    <property type="entry name" value="PROKAR_LIPOPROTEIN"/>
    <property type="match status" value="1"/>
</dbReference>
<organism evidence="4 5">
    <name type="scientific">Candidatus Uhrbacteria bacterium GW2011_GWD2_52_7</name>
    <dbReference type="NCBI Taxonomy" id="1618989"/>
    <lineage>
        <taxon>Bacteria</taxon>
        <taxon>Candidatus Uhriibacteriota</taxon>
    </lineage>
</organism>
<dbReference type="PATRIC" id="fig|1618989.3.peg.574"/>
<evidence type="ECO:0000256" key="2">
    <source>
        <dbReference type="SAM" id="SignalP"/>
    </source>
</evidence>
<dbReference type="InterPro" id="IPR031778">
    <property type="entry name" value="Sortilin_N"/>
</dbReference>
<dbReference type="Proteomes" id="UP000034846">
    <property type="component" value="Unassembled WGS sequence"/>
</dbReference>
<dbReference type="PANTHER" id="PTHR43739">
    <property type="entry name" value="XYLOGLUCANASE (EUROFUNG)"/>
    <property type="match status" value="1"/>
</dbReference>
<evidence type="ECO:0000313" key="4">
    <source>
        <dbReference type="EMBL" id="KKW29638.1"/>
    </source>
</evidence>
<dbReference type="PANTHER" id="PTHR43739:SF5">
    <property type="entry name" value="EXO-ALPHA-SIALIDASE"/>
    <property type="match status" value="1"/>
</dbReference>
<comment type="caution">
    <text evidence="4">The sequence shown here is derived from an EMBL/GenBank/DDBJ whole genome shotgun (WGS) entry which is preliminary data.</text>
</comment>
<feature type="chain" id="PRO_5002540769" description="Sortilin N-terminal domain-containing protein" evidence="2">
    <location>
        <begin position="18"/>
        <end position="351"/>
    </location>
</feature>
<sequence length="351" mass="36995">MRIATTAALAATLVLMGAGCLGGGSSTSGVGGVWQSDDGGQSWTATNTLLTSSGASSIGETDILTVEHDPQDASAVYAGTSSNGLLVSLDGGLSWTRPENEEMRSGAVLAIEVDPTDVCTYFVMKKSLVAKTEDCGRSFNTQAYVETQTEEQLTAMVVDWYSPNIVWLGNSAGDVMRSTDGGENWSMVYRVKGDVTSIIVSNADSRIVMVGTKSKGMYRTWDSGVSWTEYEETLKDFKGSDKVLGFSQTNDGSVLVMSSEYGLLVSKDKGDSWSGVSLLTARGEVDILAVAVAPTDGDTMMYATANTFYRSTSGGSAWETSELPSGRSVGTLVVNPANENAVILGTVTPEK</sequence>
<dbReference type="SUPFAM" id="SSF110296">
    <property type="entry name" value="Oligoxyloglucan reducing end-specific cellobiohydrolase"/>
    <property type="match status" value="2"/>
</dbReference>
<dbReference type="GO" id="GO:0010411">
    <property type="term" value="P:xyloglucan metabolic process"/>
    <property type="evidence" value="ECO:0007669"/>
    <property type="project" value="TreeGrafter"/>
</dbReference>
<dbReference type="Pfam" id="PF15902">
    <property type="entry name" value="Sortilin-Vps10"/>
    <property type="match status" value="1"/>
</dbReference>
<evidence type="ECO:0000259" key="3">
    <source>
        <dbReference type="Pfam" id="PF15902"/>
    </source>
</evidence>
<accession>A0A0G1XEG3</accession>
<feature type="domain" description="Sortilin N-terminal" evidence="3">
    <location>
        <begin position="174"/>
        <end position="274"/>
    </location>
</feature>
<protein>
    <recommendedName>
        <fullName evidence="3">Sortilin N-terminal domain-containing protein</fullName>
    </recommendedName>
</protein>
<gene>
    <name evidence="4" type="ORF">UY72_C0037G0007</name>
</gene>
<dbReference type="InterPro" id="IPR052025">
    <property type="entry name" value="Xyloglucanase_GH74"/>
</dbReference>
<proteinExistence type="predicted"/>
<dbReference type="EMBL" id="LCRD01000037">
    <property type="protein sequence ID" value="KKW29638.1"/>
    <property type="molecule type" value="Genomic_DNA"/>
</dbReference>
<evidence type="ECO:0000313" key="5">
    <source>
        <dbReference type="Proteomes" id="UP000034846"/>
    </source>
</evidence>
<feature type="signal peptide" evidence="2">
    <location>
        <begin position="1"/>
        <end position="17"/>
    </location>
</feature>
<name>A0A0G1XEG3_9BACT</name>
<dbReference type="AlphaFoldDB" id="A0A0G1XEG3"/>
<keyword evidence="1" id="KW-0677">Repeat</keyword>
<reference evidence="4 5" key="1">
    <citation type="journal article" date="2015" name="Nature">
        <title>rRNA introns, odd ribosomes, and small enigmatic genomes across a large radiation of phyla.</title>
        <authorList>
            <person name="Brown C.T."/>
            <person name="Hug L.A."/>
            <person name="Thomas B.C."/>
            <person name="Sharon I."/>
            <person name="Castelle C.J."/>
            <person name="Singh A."/>
            <person name="Wilkins M.J."/>
            <person name="Williams K.H."/>
            <person name="Banfield J.F."/>
        </authorList>
    </citation>
    <scope>NUCLEOTIDE SEQUENCE [LARGE SCALE GENOMIC DNA]</scope>
</reference>